<dbReference type="EMBL" id="JANWTP010000056">
    <property type="protein sequence ID" value="MDC8639222.1"/>
    <property type="molecule type" value="Genomic_DNA"/>
</dbReference>
<dbReference type="AlphaFoldDB" id="A0A9X4H7P5"/>
<proteinExistence type="predicted"/>
<dbReference type="Gene3D" id="1.10.10.10">
    <property type="entry name" value="Winged helix-like DNA-binding domain superfamily/Winged helix DNA-binding domain"/>
    <property type="match status" value="1"/>
</dbReference>
<reference evidence="2" key="1">
    <citation type="journal article" date="2022" name="Phytopathology">
        <title>Whole genome sequencing-based tracing of a 2022 introduction and outbreak of Xanthomonas hortorum pv. pelargonii.</title>
        <authorList>
            <person name="Iruegas Bocardo F."/>
            <person name="Weisberg A.J."/>
            <person name="Riutta E.R."/>
            <person name="Kilday K.B."/>
            <person name="Bonkowski J.C."/>
            <person name="Creswell T.C."/>
            <person name="Daughtrey M."/>
            <person name="Rane K.K."/>
            <person name="Grunwald N.J."/>
            <person name="Chang J.H."/>
            <person name="Putnam M."/>
        </authorList>
    </citation>
    <scope>NUCLEOTIDE SEQUENCE</scope>
    <source>
        <strain evidence="2">22-338</strain>
    </source>
</reference>
<dbReference type="GO" id="GO:0003700">
    <property type="term" value="F:DNA-binding transcription factor activity"/>
    <property type="evidence" value="ECO:0007669"/>
    <property type="project" value="InterPro"/>
</dbReference>
<accession>A0A9X4H7P5</accession>
<dbReference type="Proteomes" id="UP001140230">
    <property type="component" value="Unassembled WGS sequence"/>
</dbReference>
<sequence length="194" mass="20921">MATPIKPYPSSAPADAPLLPAHAQLQQRLYISAMTQPTPTLGTLVRHLIELLDGDLEAVYAASGLGWRPRYTPVLRTLMRLGPTSIKTLAHEIGITHSAASQTIAQMDKARLIALKPGTDARERIVVLTAKTKKMIPALQHQWAATNAAAAQLDAELSSPLSAILKEAIAALNQRPFATRINSAAEMLRSEHTL</sequence>
<evidence type="ECO:0000259" key="1">
    <source>
        <dbReference type="Pfam" id="PF12802"/>
    </source>
</evidence>
<dbReference type="InterPro" id="IPR036388">
    <property type="entry name" value="WH-like_DNA-bd_sf"/>
</dbReference>
<comment type="caution">
    <text evidence="2">The sequence shown here is derived from an EMBL/GenBank/DDBJ whole genome shotgun (WGS) entry which is preliminary data.</text>
</comment>
<feature type="domain" description="HTH marR-type" evidence="1">
    <location>
        <begin position="70"/>
        <end position="122"/>
    </location>
</feature>
<protein>
    <submittedName>
        <fullName evidence="2">MarR family transcriptional regulator</fullName>
    </submittedName>
</protein>
<dbReference type="InterPro" id="IPR036390">
    <property type="entry name" value="WH_DNA-bd_sf"/>
</dbReference>
<evidence type="ECO:0000313" key="2">
    <source>
        <dbReference type="EMBL" id="MDC8639222.1"/>
    </source>
</evidence>
<gene>
    <name evidence="2" type="ORF">NY667_15760</name>
</gene>
<evidence type="ECO:0000313" key="3">
    <source>
        <dbReference type="Proteomes" id="UP001140230"/>
    </source>
</evidence>
<reference evidence="2" key="2">
    <citation type="submission" date="2022-08" db="EMBL/GenBank/DDBJ databases">
        <authorList>
            <person name="Iruegas-Bocardo F."/>
            <person name="Weisberg A.J."/>
            <person name="Riutta E.R."/>
            <person name="Kilday K."/>
            <person name="Bonkowski J.C."/>
            <person name="Creswell T."/>
            <person name="Daughtrey M.L."/>
            <person name="Rane K."/>
            <person name="Grunwald N.J."/>
            <person name="Chang J.H."/>
            <person name="Putnam M.L."/>
        </authorList>
    </citation>
    <scope>NUCLEOTIDE SEQUENCE</scope>
    <source>
        <strain evidence="2">22-338</strain>
    </source>
</reference>
<dbReference type="SUPFAM" id="SSF46785">
    <property type="entry name" value="Winged helix' DNA-binding domain"/>
    <property type="match status" value="1"/>
</dbReference>
<dbReference type="Pfam" id="PF12802">
    <property type="entry name" value="MarR_2"/>
    <property type="match status" value="1"/>
</dbReference>
<name>A0A9X4H7P5_9XANT</name>
<organism evidence="2 3">
    <name type="scientific">Xanthomonas hortorum pv. hederae</name>
    <dbReference type="NCBI Taxonomy" id="453603"/>
    <lineage>
        <taxon>Bacteria</taxon>
        <taxon>Pseudomonadati</taxon>
        <taxon>Pseudomonadota</taxon>
        <taxon>Gammaproteobacteria</taxon>
        <taxon>Lysobacterales</taxon>
        <taxon>Lysobacteraceae</taxon>
        <taxon>Xanthomonas</taxon>
    </lineage>
</organism>
<dbReference type="RefSeq" id="WP_233403073.1">
    <property type="nucleotide sequence ID" value="NZ_CP168173.1"/>
</dbReference>
<dbReference type="InterPro" id="IPR000835">
    <property type="entry name" value="HTH_MarR-typ"/>
</dbReference>